<dbReference type="AlphaFoldDB" id="A0AAW1FKF7"/>
<dbReference type="Proteomes" id="UP001488805">
    <property type="component" value="Unassembled WGS sequence"/>
</dbReference>
<evidence type="ECO:0000313" key="3">
    <source>
        <dbReference type="Proteomes" id="UP001488805"/>
    </source>
</evidence>
<accession>A0AAW1FKF7</accession>
<dbReference type="EMBL" id="JBCEZU010000056">
    <property type="protein sequence ID" value="KAK9535325.1"/>
    <property type="molecule type" value="Genomic_DNA"/>
</dbReference>
<evidence type="ECO:0000256" key="1">
    <source>
        <dbReference type="SAM" id="MobiDB-lite"/>
    </source>
</evidence>
<name>A0AAW1FKF7_ZOAVI</name>
<sequence length="89" mass="9474">MATPAGPIRRERSWTEKRIAFCLCSAVAQIPIPLLITPMCVCSDRQELLPSVSPPGARHDPGFTPAQGRSDGTMSSECTCAELTPADAC</sequence>
<feature type="region of interest" description="Disordered" evidence="1">
    <location>
        <begin position="52"/>
        <end position="76"/>
    </location>
</feature>
<proteinExistence type="predicted"/>
<comment type="caution">
    <text evidence="2">The sequence shown here is derived from an EMBL/GenBank/DDBJ whole genome shotgun (WGS) entry which is preliminary data.</text>
</comment>
<reference evidence="2 3" key="1">
    <citation type="journal article" date="2024" name="Genome Biol. Evol.">
        <title>Chromosome-level genome assembly of the viviparous eelpout Zoarces viviparus.</title>
        <authorList>
            <person name="Fuhrmann N."/>
            <person name="Brasseur M.V."/>
            <person name="Bakowski C.E."/>
            <person name="Podsiadlowski L."/>
            <person name="Prost S."/>
            <person name="Krehenwinkel H."/>
            <person name="Mayer C."/>
        </authorList>
    </citation>
    <scope>NUCLEOTIDE SEQUENCE [LARGE SCALE GENOMIC DNA]</scope>
    <source>
        <strain evidence="2">NO-MEL_2022_Ind0_liver</strain>
    </source>
</reference>
<keyword evidence="3" id="KW-1185">Reference proteome</keyword>
<organism evidence="2 3">
    <name type="scientific">Zoarces viviparus</name>
    <name type="common">Viviparous eelpout</name>
    <name type="synonym">Blennius viviparus</name>
    <dbReference type="NCBI Taxonomy" id="48416"/>
    <lineage>
        <taxon>Eukaryota</taxon>
        <taxon>Metazoa</taxon>
        <taxon>Chordata</taxon>
        <taxon>Craniata</taxon>
        <taxon>Vertebrata</taxon>
        <taxon>Euteleostomi</taxon>
        <taxon>Actinopterygii</taxon>
        <taxon>Neopterygii</taxon>
        <taxon>Teleostei</taxon>
        <taxon>Neoteleostei</taxon>
        <taxon>Acanthomorphata</taxon>
        <taxon>Eupercaria</taxon>
        <taxon>Perciformes</taxon>
        <taxon>Cottioidei</taxon>
        <taxon>Zoarcales</taxon>
        <taxon>Zoarcidae</taxon>
        <taxon>Zoarcinae</taxon>
        <taxon>Zoarces</taxon>
    </lineage>
</organism>
<protein>
    <submittedName>
        <fullName evidence="2">Uncharacterized protein</fullName>
    </submittedName>
</protein>
<evidence type="ECO:0000313" key="2">
    <source>
        <dbReference type="EMBL" id="KAK9535325.1"/>
    </source>
</evidence>
<gene>
    <name evidence="2" type="ORF">VZT92_007711</name>
</gene>